<name>A0A9N9JTV7_9GLOM</name>
<evidence type="ECO:0000313" key="3">
    <source>
        <dbReference type="Proteomes" id="UP000789405"/>
    </source>
</evidence>
<evidence type="ECO:0000313" key="2">
    <source>
        <dbReference type="EMBL" id="CAG8797031.1"/>
    </source>
</evidence>
<protein>
    <submittedName>
        <fullName evidence="2">22395_t:CDS:1</fullName>
    </submittedName>
</protein>
<dbReference type="SUPFAM" id="SSF57756">
    <property type="entry name" value="Retrovirus zinc finger-like domains"/>
    <property type="match status" value="1"/>
</dbReference>
<dbReference type="AlphaFoldDB" id="A0A9N9JTV7"/>
<accession>A0A9N9JTV7</accession>
<feature type="non-terminal residue" evidence="2">
    <location>
        <position position="1"/>
    </location>
</feature>
<gene>
    <name evidence="2" type="ORF">DERYTH_LOCUS22602</name>
</gene>
<evidence type="ECO:0000256" key="1">
    <source>
        <dbReference type="SAM" id="MobiDB-lite"/>
    </source>
</evidence>
<comment type="caution">
    <text evidence="2">The sequence shown here is derived from an EMBL/GenBank/DDBJ whole genome shotgun (WGS) entry which is preliminary data.</text>
</comment>
<sequence length="82" mass="9481">PPQVQSTNYASTSSTNTSQNQEPRHCHYCGRTEHLIAKCRTRQAEQKSRDDRREIIIGEMITEEMNVEDLVFVAVIALIFMR</sequence>
<dbReference type="Proteomes" id="UP000789405">
    <property type="component" value="Unassembled WGS sequence"/>
</dbReference>
<organism evidence="2 3">
    <name type="scientific">Dentiscutata erythropus</name>
    <dbReference type="NCBI Taxonomy" id="1348616"/>
    <lineage>
        <taxon>Eukaryota</taxon>
        <taxon>Fungi</taxon>
        <taxon>Fungi incertae sedis</taxon>
        <taxon>Mucoromycota</taxon>
        <taxon>Glomeromycotina</taxon>
        <taxon>Glomeromycetes</taxon>
        <taxon>Diversisporales</taxon>
        <taxon>Gigasporaceae</taxon>
        <taxon>Dentiscutata</taxon>
    </lineage>
</organism>
<dbReference type="EMBL" id="CAJVPY010031807">
    <property type="protein sequence ID" value="CAG8797031.1"/>
    <property type="molecule type" value="Genomic_DNA"/>
</dbReference>
<feature type="compositionally biased region" description="Low complexity" evidence="1">
    <location>
        <begin position="1"/>
        <end position="21"/>
    </location>
</feature>
<feature type="region of interest" description="Disordered" evidence="1">
    <location>
        <begin position="1"/>
        <end position="24"/>
    </location>
</feature>
<dbReference type="GO" id="GO:0003676">
    <property type="term" value="F:nucleic acid binding"/>
    <property type="evidence" value="ECO:0007669"/>
    <property type="project" value="InterPro"/>
</dbReference>
<keyword evidence="3" id="KW-1185">Reference proteome</keyword>
<dbReference type="GO" id="GO:0008270">
    <property type="term" value="F:zinc ion binding"/>
    <property type="evidence" value="ECO:0007669"/>
    <property type="project" value="InterPro"/>
</dbReference>
<dbReference type="InterPro" id="IPR036875">
    <property type="entry name" value="Znf_CCHC_sf"/>
</dbReference>
<reference evidence="2" key="1">
    <citation type="submission" date="2021-06" db="EMBL/GenBank/DDBJ databases">
        <authorList>
            <person name="Kallberg Y."/>
            <person name="Tangrot J."/>
            <person name="Rosling A."/>
        </authorList>
    </citation>
    <scope>NUCLEOTIDE SEQUENCE</scope>
    <source>
        <strain evidence="2">MA453B</strain>
    </source>
</reference>
<proteinExistence type="predicted"/>